<evidence type="ECO:0000256" key="3">
    <source>
        <dbReference type="ARBA" id="ARBA00022490"/>
    </source>
</evidence>
<keyword evidence="6 9" id="KW-0067">ATP-binding</keyword>
<dbReference type="GO" id="GO:0140662">
    <property type="term" value="F:ATP-dependent protein folding chaperone"/>
    <property type="evidence" value="ECO:0007669"/>
    <property type="project" value="InterPro"/>
</dbReference>
<dbReference type="FunFam" id="2.60.34.10:FF:000004">
    <property type="entry name" value="Heat shock protein SSB1"/>
    <property type="match status" value="1"/>
</dbReference>
<dbReference type="Gene3D" id="3.30.30.30">
    <property type="match status" value="1"/>
</dbReference>
<dbReference type="EMBL" id="KL584722">
    <property type="protein sequence ID" value="KEQ69296.1"/>
    <property type="molecule type" value="Genomic_DNA"/>
</dbReference>
<dbReference type="PROSITE" id="PS00297">
    <property type="entry name" value="HSP70_1"/>
    <property type="match status" value="1"/>
</dbReference>
<dbReference type="InterPro" id="IPR013126">
    <property type="entry name" value="Hsp_70_fam"/>
</dbReference>
<dbReference type="SUPFAM" id="SSF100920">
    <property type="entry name" value="Heat shock protein 70kD (HSP70), peptide-binding domain"/>
    <property type="match status" value="1"/>
</dbReference>
<keyword evidence="11" id="KW-1185">Reference proteome</keyword>
<evidence type="ECO:0000256" key="1">
    <source>
        <dbReference type="ARBA" id="ARBA00004496"/>
    </source>
</evidence>
<evidence type="ECO:0000313" key="10">
    <source>
        <dbReference type="EMBL" id="KEQ69296.1"/>
    </source>
</evidence>
<proteinExistence type="inferred from homology"/>
<dbReference type="GO" id="GO:0016787">
    <property type="term" value="F:hydrolase activity"/>
    <property type="evidence" value="ECO:0007669"/>
    <property type="project" value="UniProtKB-KW"/>
</dbReference>
<dbReference type="InterPro" id="IPR043129">
    <property type="entry name" value="ATPase_NBD"/>
</dbReference>
<evidence type="ECO:0000256" key="5">
    <source>
        <dbReference type="ARBA" id="ARBA00022801"/>
    </source>
</evidence>
<protein>
    <recommendedName>
        <fullName evidence="2">non-chaperonin molecular chaperone ATPase</fullName>
        <ecNumber evidence="2">3.6.4.10</ecNumber>
    </recommendedName>
</protein>
<dbReference type="EC" id="3.6.4.10" evidence="2"/>
<dbReference type="FunFam" id="3.30.30.30:FF:000005">
    <property type="entry name" value="Heat shock protein ssb1"/>
    <property type="match status" value="1"/>
</dbReference>
<comment type="similarity">
    <text evidence="9">Belongs to the heat shock protein 70 family.</text>
</comment>
<dbReference type="RefSeq" id="XP_013423549.1">
    <property type="nucleotide sequence ID" value="XM_013568095.1"/>
</dbReference>
<name>A0A074X3V3_9PEZI</name>
<comment type="catalytic activity">
    <reaction evidence="8">
        <text>ATP + H2O = ADP + phosphate + H(+)</text>
        <dbReference type="Rhea" id="RHEA:13065"/>
        <dbReference type="ChEBI" id="CHEBI:15377"/>
        <dbReference type="ChEBI" id="CHEBI:15378"/>
        <dbReference type="ChEBI" id="CHEBI:30616"/>
        <dbReference type="ChEBI" id="CHEBI:43474"/>
        <dbReference type="ChEBI" id="CHEBI:456216"/>
        <dbReference type="EC" id="3.6.4.10"/>
    </reaction>
</comment>
<keyword evidence="10" id="KW-0346">Stress response</keyword>
<dbReference type="Proteomes" id="UP000027730">
    <property type="component" value="Unassembled WGS sequence"/>
</dbReference>
<dbReference type="Gene3D" id="3.90.640.10">
    <property type="entry name" value="Actin, Chain A, domain 4"/>
    <property type="match status" value="1"/>
</dbReference>
<dbReference type="Gene3D" id="3.30.420.40">
    <property type="match status" value="2"/>
</dbReference>
<accession>A0A074X3V3</accession>
<reference evidence="10 11" key="1">
    <citation type="journal article" date="2014" name="BMC Genomics">
        <title>Genome sequencing of four Aureobasidium pullulans varieties: biotechnological potential, stress tolerance, and description of new species.</title>
        <authorList>
            <person name="Gostin Ar C."/>
            <person name="Ohm R.A."/>
            <person name="Kogej T."/>
            <person name="Sonjak S."/>
            <person name="Turk M."/>
            <person name="Zajc J."/>
            <person name="Zalar P."/>
            <person name="Grube M."/>
            <person name="Sun H."/>
            <person name="Han J."/>
            <person name="Sharma A."/>
            <person name="Chiniquy J."/>
            <person name="Ngan C.Y."/>
            <person name="Lipzen A."/>
            <person name="Barry K."/>
            <person name="Grigoriev I.V."/>
            <person name="Gunde-Cimerman N."/>
        </authorList>
    </citation>
    <scope>NUCLEOTIDE SEQUENCE [LARGE SCALE GENOMIC DNA]</scope>
    <source>
        <strain evidence="10 11">CBS 147.97</strain>
    </source>
</reference>
<dbReference type="SUPFAM" id="SSF53067">
    <property type="entry name" value="Actin-like ATPase domain"/>
    <property type="match status" value="2"/>
</dbReference>
<dbReference type="NCBIfam" id="NF001413">
    <property type="entry name" value="PRK00290.1"/>
    <property type="match status" value="1"/>
</dbReference>
<evidence type="ECO:0000256" key="6">
    <source>
        <dbReference type="ARBA" id="ARBA00022840"/>
    </source>
</evidence>
<dbReference type="OrthoDB" id="2401965at2759"/>
<evidence type="ECO:0000256" key="2">
    <source>
        <dbReference type="ARBA" id="ARBA00012554"/>
    </source>
</evidence>
<dbReference type="AlphaFoldDB" id="A0A074X3V3"/>
<dbReference type="InterPro" id="IPR029047">
    <property type="entry name" value="HSP70_peptide-bd_sf"/>
</dbReference>
<dbReference type="GeneID" id="25415797"/>
<dbReference type="PANTHER" id="PTHR19375">
    <property type="entry name" value="HEAT SHOCK PROTEIN 70KDA"/>
    <property type="match status" value="1"/>
</dbReference>
<dbReference type="SUPFAM" id="SSF100934">
    <property type="entry name" value="Heat shock protein 70kD (HSP70), C-terminal subdomain"/>
    <property type="match status" value="1"/>
</dbReference>
<evidence type="ECO:0000256" key="8">
    <source>
        <dbReference type="ARBA" id="ARBA00048056"/>
    </source>
</evidence>
<dbReference type="Gene3D" id="1.20.1270.10">
    <property type="match status" value="1"/>
</dbReference>
<sequence length="614" mass="66770">MSDEVYDGAIGIDLGTTYSCVANYDGNNVEIIANEQGSFTTPSFVSFTAEERLIGEAAKNQAAMNPENTVFDVKRLIGRRFDDPTVKKDIESWPFKIVDHAGAPMVQVEYLGETKTFSPQEISSMVLLKMKEVAETKLGKKVAKAVVTVPAYFNDNQRQATKDAGAISGLNVLRIINEPTAAAIAYGLGSGKSEKERNVLIYDLGGGTFDVSLLHIQGGVFTVKATAGDTHLGGQDFDTNLLDHFKKEFTRKTKKDLSGDARALRRLRTACERAKRTLSNGTQATVEIDSLFDGEDFNANITRARFEDINAKAFNGTIQPVEQVLKDANIEKSKVDEIVLVGGSTRIPRIQKLLSDFFNGKKLEKSINPDEAVAYGAAVQAGILSGKATSADTADLLLLDVCPLSLGVAMEGNIFAPVVPRGTTVPTIKKRTFTTVADGQTTVQFPVYQGERSECAHNTSLGEFTLAPIPHMRAGEAVLECVFEVDVNGILKVTATEKTSGRSANITISNSVGKLSSAEIDKMVEDAAKFKSSDEAFTKKFESRQQLESYISRVEEIVSDPTMSLKLKRNQKEKIESALSDAMAQLEIEDSSADDLKKKELALKRVVTKAMSTR</sequence>
<dbReference type="FunFam" id="3.30.420.40:FF:000026">
    <property type="entry name" value="Heat shock protein 70"/>
    <property type="match status" value="1"/>
</dbReference>
<dbReference type="FunFam" id="1.20.1270.10:FF:000014">
    <property type="entry name" value="Heat shock protein 70"/>
    <property type="match status" value="1"/>
</dbReference>
<comment type="subcellular location">
    <subcellularLocation>
        <location evidence="1">Cytoplasm</location>
    </subcellularLocation>
</comment>
<dbReference type="GO" id="GO:0005737">
    <property type="term" value="C:cytoplasm"/>
    <property type="evidence" value="ECO:0007669"/>
    <property type="project" value="UniProtKB-SubCell"/>
</dbReference>
<dbReference type="PROSITE" id="PS00329">
    <property type="entry name" value="HSP70_2"/>
    <property type="match status" value="1"/>
</dbReference>
<dbReference type="FunFam" id="3.90.640.10:FF:000002">
    <property type="entry name" value="Heat shock 70 kDa"/>
    <property type="match status" value="1"/>
</dbReference>
<keyword evidence="4 9" id="KW-0547">Nucleotide-binding</keyword>
<dbReference type="STRING" id="1043004.A0A074X3V3"/>
<keyword evidence="3" id="KW-0963">Cytoplasm</keyword>
<dbReference type="FunFam" id="3.30.420.40:FF:000172">
    <property type="entry name" value="Heat shock 70 kDa protein"/>
    <property type="match status" value="2"/>
</dbReference>
<dbReference type="Pfam" id="PF00012">
    <property type="entry name" value="HSP70"/>
    <property type="match status" value="1"/>
</dbReference>
<organism evidence="10 11">
    <name type="scientific">Aureobasidium namibiae CBS 147.97</name>
    <dbReference type="NCBI Taxonomy" id="1043004"/>
    <lineage>
        <taxon>Eukaryota</taxon>
        <taxon>Fungi</taxon>
        <taxon>Dikarya</taxon>
        <taxon>Ascomycota</taxon>
        <taxon>Pezizomycotina</taxon>
        <taxon>Dothideomycetes</taxon>
        <taxon>Dothideomycetidae</taxon>
        <taxon>Dothideales</taxon>
        <taxon>Saccotheciaceae</taxon>
        <taxon>Aureobasidium</taxon>
    </lineage>
</organism>
<dbReference type="Gene3D" id="2.60.34.10">
    <property type="entry name" value="Substrate Binding Domain Of DNAk, Chain A, domain 1"/>
    <property type="match status" value="1"/>
</dbReference>
<dbReference type="GO" id="GO:0005524">
    <property type="term" value="F:ATP binding"/>
    <property type="evidence" value="ECO:0007669"/>
    <property type="project" value="UniProtKB-KW"/>
</dbReference>
<dbReference type="InterPro" id="IPR018181">
    <property type="entry name" value="Heat_shock_70_CS"/>
</dbReference>
<dbReference type="InterPro" id="IPR029048">
    <property type="entry name" value="HSP70_C_sf"/>
</dbReference>
<evidence type="ECO:0000256" key="4">
    <source>
        <dbReference type="ARBA" id="ARBA00022741"/>
    </source>
</evidence>
<dbReference type="PRINTS" id="PR00301">
    <property type="entry name" value="HEATSHOCK70"/>
</dbReference>
<keyword evidence="5" id="KW-0378">Hydrolase</keyword>
<evidence type="ECO:0000313" key="11">
    <source>
        <dbReference type="Proteomes" id="UP000027730"/>
    </source>
</evidence>
<dbReference type="HOGENOM" id="CLU_005965_0_1_1"/>
<dbReference type="PROSITE" id="PS01036">
    <property type="entry name" value="HSP70_3"/>
    <property type="match status" value="1"/>
</dbReference>
<evidence type="ECO:0000256" key="9">
    <source>
        <dbReference type="RuleBase" id="RU003322"/>
    </source>
</evidence>
<gene>
    <name evidence="10" type="ORF">M436DRAFT_76228</name>
</gene>
<keyword evidence="7" id="KW-0143">Chaperone</keyword>
<evidence type="ECO:0000256" key="7">
    <source>
        <dbReference type="ARBA" id="ARBA00023186"/>
    </source>
</evidence>